<dbReference type="Proteomes" id="UP000287563">
    <property type="component" value="Unassembled WGS sequence"/>
</dbReference>
<evidence type="ECO:0008006" key="3">
    <source>
        <dbReference type="Google" id="ProtNLM"/>
    </source>
</evidence>
<dbReference type="EMBL" id="RJLM01000001">
    <property type="protein sequence ID" value="RWX56572.1"/>
    <property type="molecule type" value="Genomic_DNA"/>
</dbReference>
<evidence type="ECO:0000313" key="1">
    <source>
        <dbReference type="EMBL" id="RWX56572.1"/>
    </source>
</evidence>
<proteinExistence type="predicted"/>
<organism evidence="1 2">
    <name type="scientific">Photobacterium chitinilyticum</name>
    <dbReference type="NCBI Taxonomy" id="2485123"/>
    <lineage>
        <taxon>Bacteria</taxon>
        <taxon>Pseudomonadati</taxon>
        <taxon>Pseudomonadota</taxon>
        <taxon>Gammaproteobacteria</taxon>
        <taxon>Vibrionales</taxon>
        <taxon>Vibrionaceae</taxon>
        <taxon>Photobacterium</taxon>
    </lineage>
</organism>
<gene>
    <name evidence="1" type="ORF">EDI28_00520</name>
</gene>
<sequence length="278" mass="30855">MRIDNLQASALTKSGQLHPKKVPGNETNHKLPQTVNTNIPIKGQISQLSQVLMQMNVLQRFFTTFVALASSSSMPSSPIVTNLLSQLLMPENQATLIQWLRQGAGKQVLAQLLEQSRQSDSPLKQWLLQLPADKQEEFSALLKLAAEQRLAPAVKDTDTTLLQLHLLQPNGRELKLSVEKDPGSGAGKKSNHSPKWTIRLALPVGHDDTVHAVAVWEKETLALHFESDSRNWLQRTESLSPILTERLAILGIQSEPATFTFRPPQVSEPKREGLSILI</sequence>
<protein>
    <recommendedName>
        <fullName evidence="3">Flagellar hook-length control protein FliK</fullName>
    </recommendedName>
</protein>
<keyword evidence="2" id="KW-1185">Reference proteome</keyword>
<comment type="caution">
    <text evidence="1">The sequence shown here is derived from an EMBL/GenBank/DDBJ whole genome shotgun (WGS) entry which is preliminary data.</text>
</comment>
<dbReference type="AlphaFoldDB" id="A0A444JTX0"/>
<reference evidence="1 2" key="1">
    <citation type="submission" date="2018-11" db="EMBL/GenBank/DDBJ databases">
        <title>Photobacterium sp. BEI247 sp. nov., a marine bacterium isolated from Yongle Blue Hole in the South China Sea.</title>
        <authorList>
            <person name="Wang X."/>
        </authorList>
    </citation>
    <scope>NUCLEOTIDE SEQUENCE [LARGE SCALE GENOMIC DNA]</scope>
    <source>
        <strain evidence="2">BEI247</strain>
    </source>
</reference>
<accession>A0A444JTX0</accession>
<name>A0A444JTX0_9GAMM</name>
<evidence type="ECO:0000313" key="2">
    <source>
        <dbReference type="Proteomes" id="UP000287563"/>
    </source>
</evidence>